<sequence>MTANPNMIPVNANGIENMMTNGSTNDSNCAAITMNTSMIISTINIPRSVKVSC</sequence>
<organism evidence="1">
    <name type="scientific">gut metagenome</name>
    <dbReference type="NCBI Taxonomy" id="749906"/>
    <lineage>
        <taxon>unclassified sequences</taxon>
        <taxon>metagenomes</taxon>
        <taxon>organismal metagenomes</taxon>
    </lineage>
</organism>
<dbReference type="AlphaFoldDB" id="J9GDD9"/>
<name>J9GDD9_9ZZZZ</name>
<comment type="caution">
    <text evidence="1">The sequence shown here is derived from an EMBL/GenBank/DDBJ whole genome shotgun (WGS) entry which is preliminary data.</text>
</comment>
<protein>
    <submittedName>
        <fullName evidence="1">Uncharacterized protein</fullName>
    </submittedName>
</protein>
<gene>
    <name evidence="1" type="ORF">EVA_07000</name>
</gene>
<proteinExistence type="predicted"/>
<reference evidence="1" key="1">
    <citation type="journal article" date="2012" name="PLoS ONE">
        <title>Gene sets for utilization of primary and secondary nutrition supplies in the distal gut of endangered iberian lynx.</title>
        <authorList>
            <person name="Alcaide M."/>
            <person name="Messina E."/>
            <person name="Richter M."/>
            <person name="Bargiela R."/>
            <person name="Peplies J."/>
            <person name="Huws S.A."/>
            <person name="Newbold C.J."/>
            <person name="Golyshin P.N."/>
            <person name="Simon M.A."/>
            <person name="Lopez G."/>
            <person name="Yakimov M.M."/>
            <person name="Ferrer M."/>
        </authorList>
    </citation>
    <scope>NUCLEOTIDE SEQUENCE</scope>
</reference>
<accession>J9GDD9</accession>
<evidence type="ECO:0000313" key="1">
    <source>
        <dbReference type="EMBL" id="EJX04889.1"/>
    </source>
</evidence>
<dbReference type="EMBL" id="AMCI01001656">
    <property type="protein sequence ID" value="EJX04889.1"/>
    <property type="molecule type" value="Genomic_DNA"/>
</dbReference>